<evidence type="ECO:0000313" key="5">
    <source>
        <dbReference type="EMBL" id="WJW65947.1"/>
    </source>
</evidence>
<dbReference type="InterPro" id="IPR000644">
    <property type="entry name" value="CBS_dom"/>
</dbReference>
<evidence type="ECO:0000256" key="1">
    <source>
        <dbReference type="ARBA" id="ARBA00023122"/>
    </source>
</evidence>
<keyword evidence="1 2" id="KW-0129">CBS domain</keyword>
<dbReference type="Gene3D" id="3.10.580.10">
    <property type="entry name" value="CBS-domain"/>
    <property type="match status" value="1"/>
</dbReference>
<gene>
    <name evidence="4" type="ORF">HXX08_11915</name>
    <name evidence="5" type="ORF">OZ401_001727</name>
</gene>
<dbReference type="EMBL" id="CP128399">
    <property type="protein sequence ID" value="WJW65947.1"/>
    <property type="molecule type" value="Genomic_DNA"/>
</dbReference>
<evidence type="ECO:0000259" key="3">
    <source>
        <dbReference type="PROSITE" id="PS51371"/>
    </source>
</evidence>
<feature type="domain" description="CBS" evidence="3">
    <location>
        <begin position="100"/>
        <end position="156"/>
    </location>
</feature>
<evidence type="ECO:0000256" key="2">
    <source>
        <dbReference type="PROSITE-ProRule" id="PRU00703"/>
    </source>
</evidence>
<reference evidence="4 6" key="1">
    <citation type="submission" date="2020-06" db="EMBL/GenBank/DDBJ databases">
        <title>Anoxygenic phototrophic Chloroflexota member uses a Type I reaction center.</title>
        <authorList>
            <person name="Tsuji J.M."/>
            <person name="Shaw N.A."/>
            <person name="Nagashima S."/>
            <person name="Venkiteswaran J."/>
            <person name="Schiff S.L."/>
            <person name="Hanada S."/>
            <person name="Tank M."/>
            <person name="Neufeld J.D."/>
        </authorList>
    </citation>
    <scope>NUCLEOTIDE SEQUENCE [LARGE SCALE GENOMIC DNA]</scope>
    <source>
        <strain evidence="4">L227-S17</strain>
    </source>
</reference>
<keyword evidence="7" id="KW-1185">Reference proteome</keyword>
<proteinExistence type="predicted"/>
<dbReference type="RefSeq" id="WP_341467834.1">
    <property type="nucleotide sequence ID" value="NZ_CP128399.1"/>
</dbReference>
<dbReference type="Pfam" id="PF00571">
    <property type="entry name" value="CBS"/>
    <property type="match status" value="2"/>
</dbReference>
<dbReference type="Proteomes" id="UP001431572">
    <property type="component" value="Chromosome 1"/>
</dbReference>
<feature type="domain" description="CBS" evidence="3">
    <location>
        <begin position="11"/>
        <end position="71"/>
    </location>
</feature>
<organism evidence="4 6">
    <name type="scientific">Candidatus Chlorohelix allophototropha</name>
    <dbReference type="NCBI Taxonomy" id="3003348"/>
    <lineage>
        <taxon>Bacteria</taxon>
        <taxon>Bacillati</taxon>
        <taxon>Chloroflexota</taxon>
        <taxon>Chloroflexia</taxon>
        <taxon>Candidatus Chloroheliales</taxon>
        <taxon>Candidatus Chloroheliaceae</taxon>
        <taxon>Candidatus Chlorohelix</taxon>
    </lineage>
</organism>
<evidence type="ECO:0000313" key="7">
    <source>
        <dbReference type="Proteomes" id="UP001431572"/>
    </source>
</evidence>
<dbReference type="InterPro" id="IPR046342">
    <property type="entry name" value="CBS_dom_sf"/>
</dbReference>
<dbReference type="Proteomes" id="UP000521676">
    <property type="component" value="Unassembled WGS sequence"/>
</dbReference>
<accession>A0A8T7LZV3</accession>
<protein>
    <submittedName>
        <fullName evidence="4">CBS domain-containing protein</fullName>
    </submittedName>
</protein>
<dbReference type="AlphaFoldDB" id="A0A8T7LZV3"/>
<dbReference type="SMART" id="SM00116">
    <property type="entry name" value="CBS"/>
    <property type="match status" value="2"/>
</dbReference>
<sequence length="160" mass="17695">MQRQIVVKDIMTQDVIFVTPETQVPDIASLLNKYKISGVPVVDNGKILGIVTEEDLIIRTAIIDTPHVFSLFDSVFYFGKKKEFEKELTSVLATNASELMTAHVLTIDETATVQDLATLMMKKDINPVPVVNAKGELSGIVSRSDIIRLMALEEESGTKE</sequence>
<dbReference type="EMBL" id="JACATZ010000001">
    <property type="protein sequence ID" value="NWJ46577.1"/>
    <property type="molecule type" value="Genomic_DNA"/>
</dbReference>
<dbReference type="CDD" id="cd04586">
    <property type="entry name" value="CBS_pair_BON_assoc"/>
    <property type="match status" value="1"/>
</dbReference>
<dbReference type="PROSITE" id="PS51371">
    <property type="entry name" value="CBS"/>
    <property type="match status" value="2"/>
</dbReference>
<evidence type="ECO:0000313" key="4">
    <source>
        <dbReference type="EMBL" id="NWJ46577.1"/>
    </source>
</evidence>
<name>A0A8T7LZV3_9CHLR</name>
<reference evidence="5" key="2">
    <citation type="journal article" date="2024" name="Nature">
        <title>Anoxygenic phototroph of the Chloroflexota uses a type I reaction centre.</title>
        <authorList>
            <person name="Tsuji J.M."/>
            <person name="Shaw N.A."/>
            <person name="Nagashima S."/>
            <person name="Venkiteswaran J.J."/>
            <person name="Schiff S.L."/>
            <person name="Watanabe T."/>
            <person name="Fukui M."/>
            <person name="Hanada S."/>
            <person name="Tank M."/>
            <person name="Neufeld J.D."/>
        </authorList>
    </citation>
    <scope>NUCLEOTIDE SEQUENCE</scope>
    <source>
        <strain evidence="5">L227-S17</strain>
    </source>
</reference>
<dbReference type="PANTHER" id="PTHR43080:SF2">
    <property type="entry name" value="CBS DOMAIN-CONTAINING PROTEIN"/>
    <property type="match status" value="1"/>
</dbReference>
<dbReference type="SUPFAM" id="SSF54631">
    <property type="entry name" value="CBS-domain pair"/>
    <property type="match status" value="1"/>
</dbReference>
<dbReference type="PANTHER" id="PTHR43080">
    <property type="entry name" value="CBS DOMAIN-CONTAINING PROTEIN CBSX3, MITOCHONDRIAL"/>
    <property type="match status" value="1"/>
</dbReference>
<dbReference type="InterPro" id="IPR051257">
    <property type="entry name" value="Diverse_CBS-Domain"/>
</dbReference>
<evidence type="ECO:0000313" key="6">
    <source>
        <dbReference type="Proteomes" id="UP000521676"/>
    </source>
</evidence>